<comment type="caution">
    <text evidence="1">The sequence shown here is derived from an EMBL/GenBank/DDBJ whole genome shotgun (WGS) entry which is preliminary data.</text>
</comment>
<evidence type="ECO:0000313" key="2">
    <source>
        <dbReference type="Proteomes" id="UP001151760"/>
    </source>
</evidence>
<reference evidence="1" key="2">
    <citation type="submission" date="2022-01" db="EMBL/GenBank/DDBJ databases">
        <authorList>
            <person name="Yamashiro T."/>
            <person name="Shiraishi A."/>
            <person name="Satake H."/>
            <person name="Nakayama K."/>
        </authorList>
    </citation>
    <scope>NUCLEOTIDE SEQUENCE</scope>
</reference>
<evidence type="ECO:0000313" key="1">
    <source>
        <dbReference type="EMBL" id="GJS74538.1"/>
    </source>
</evidence>
<dbReference type="Proteomes" id="UP001151760">
    <property type="component" value="Unassembled WGS sequence"/>
</dbReference>
<organism evidence="1 2">
    <name type="scientific">Tanacetum coccineum</name>
    <dbReference type="NCBI Taxonomy" id="301880"/>
    <lineage>
        <taxon>Eukaryota</taxon>
        <taxon>Viridiplantae</taxon>
        <taxon>Streptophyta</taxon>
        <taxon>Embryophyta</taxon>
        <taxon>Tracheophyta</taxon>
        <taxon>Spermatophyta</taxon>
        <taxon>Magnoliopsida</taxon>
        <taxon>eudicotyledons</taxon>
        <taxon>Gunneridae</taxon>
        <taxon>Pentapetalae</taxon>
        <taxon>asterids</taxon>
        <taxon>campanulids</taxon>
        <taxon>Asterales</taxon>
        <taxon>Asteraceae</taxon>
        <taxon>Asteroideae</taxon>
        <taxon>Anthemideae</taxon>
        <taxon>Anthemidinae</taxon>
        <taxon>Tanacetum</taxon>
    </lineage>
</organism>
<sequence length="71" mass="8071">MKVLTMKMEILLEPTSNKILVGPHESGGLRKDKDGDTSFQWSQFTTPCSHLMLLIKDIMTNERPTTQLPQL</sequence>
<accession>A0ABQ4YCC5</accession>
<dbReference type="EMBL" id="BQNB010010238">
    <property type="protein sequence ID" value="GJS74538.1"/>
    <property type="molecule type" value="Genomic_DNA"/>
</dbReference>
<proteinExistence type="predicted"/>
<gene>
    <name evidence="1" type="ORF">Tco_0707379</name>
</gene>
<reference evidence="1" key="1">
    <citation type="journal article" date="2022" name="Int. J. Mol. Sci.">
        <title>Draft Genome of Tanacetum Coccineum: Genomic Comparison of Closely Related Tanacetum-Family Plants.</title>
        <authorList>
            <person name="Yamashiro T."/>
            <person name="Shiraishi A."/>
            <person name="Nakayama K."/>
            <person name="Satake H."/>
        </authorList>
    </citation>
    <scope>NUCLEOTIDE SEQUENCE</scope>
</reference>
<protein>
    <submittedName>
        <fullName evidence="1">Uncharacterized protein</fullName>
    </submittedName>
</protein>
<keyword evidence="2" id="KW-1185">Reference proteome</keyword>
<name>A0ABQ4YCC5_9ASTR</name>